<reference evidence="2 3" key="1">
    <citation type="submission" date="2019-01" db="EMBL/GenBank/DDBJ databases">
        <authorList>
            <person name="Ruckert C."/>
            <person name="Busche T."/>
            <person name="Kalinowski J."/>
        </authorList>
    </citation>
    <scope>NUCLEOTIDE SEQUENCE [LARGE SCALE GENOMIC DNA]</scope>
    <source>
        <strain evidence="2 3">136/3</strain>
    </source>
</reference>
<keyword evidence="3" id="KW-1185">Reference proteome</keyword>
<name>A0A410W9J8_9CORY</name>
<gene>
    <name evidence="2" type="ORF">CPELA_06860</name>
</gene>
<evidence type="ECO:0000313" key="3">
    <source>
        <dbReference type="Proteomes" id="UP000288929"/>
    </source>
</evidence>
<organism evidence="2 3">
    <name type="scientific">Corynebacterium pelargi</name>
    <dbReference type="NCBI Taxonomy" id="1471400"/>
    <lineage>
        <taxon>Bacteria</taxon>
        <taxon>Bacillati</taxon>
        <taxon>Actinomycetota</taxon>
        <taxon>Actinomycetes</taxon>
        <taxon>Mycobacteriales</taxon>
        <taxon>Corynebacteriaceae</taxon>
        <taxon>Corynebacterium</taxon>
    </lineage>
</organism>
<sequence>MVSIGKPGLWSNFFVEGQNMSFFEDIAAALDAEGIESRVNDEVMFVPITSDVEIQFVEIDPIMPAANVYIAASTGPEEDVDFEAALVSVVFSLEDAVRTVAEHVATDQVVTILRDLLESTDERIADLTFLQDPMDPSVVIAEVADNSQLIVEVSVEDAEAVAHVSFVTLGAEFEEMVGEAVDNLWDLEDPEDITDEERERIFYEAAAEIGAMTEEVLELGSFSDPDRLFDVLSLAADHAEDWESQLIPLDDLDDEPEVYDIFGEDDEDFEDDLEDEDDLEEES</sequence>
<accession>A0A410W9J8</accession>
<dbReference type="Proteomes" id="UP000288929">
    <property type="component" value="Chromosome"/>
</dbReference>
<dbReference type="KEGG" id="cpeg:CPELA_06860"/>
<proteinExistence type="predicted"/>
<protein>
    <submittedName>
        <fullName evidence="2">Uncharacterized protein</fullName>
    </submittedName>
</protein>
<evidence type="ECO:0000256" key="1">
    <source>
        <dbReference type="SAM" id="MobiDB-lite"/>
    </source>
</evidence>
<evidence type="ECO:0000313" key="2">
    <source>
        <dbReference type="EMBL" id="QAU52634.1"/>
    </source>
</evidence>
<dbReference type="EMBL" id="CP035299">
    <property type="protein sequence ID" value="QAU52634.1"/>
    <property type="molecule type" value="Genomic_DNA"/>
</dbReference>
<dbReference type="AlphaFoldDB" id="A0A410W9J8"/>
<feature type="region of interest" description="Disordered" evidence="1">
    <location>
        <begin position="264"/>
        <end position="283"/>
    </location>
</feature>